<keyword evidence="2" id="KW-1185">Reference proteome</keyword>
<protein>
    <submittedName>
        <fullName evidence="1">Uncharacterized protein</fullName>
    </submittedName>
</protein>
<dbReference type="RefSeq" id="WP_140851875.1">
    <property type="nucleotide sequence ID" value="NZ_RCZC01000007.1"/>
</dbReference>
<name>A0A502FIW4_9SPHN</name>
<gene>
    <name evidence="1" type="ORF">EAH76_19115</name>
</gene>
<accession>A0A502FIW4</accession>
<proteinExistence type="predicted"/>
<dbReference type="Proteomes" id="UP000319931">
    <property type="component" value="Unassembled WGS sequence"/>
</dbReference>
<dbReference type="AlphaFoldDB" id="A0A502FIW4"/>
<sequence length="76" mass="8416">MAAQAGALVGDFHVPPRRIPHPFEIVRAILRGGVEIVPQRHIGYGYMTVQWIIPAFHIALTPKSDTFEAQVLDARA</sequence>
<organism evidence="1 2">
    <name type="scientific">Sphingomonas glacialis</name>
    <dbReference type="NCBI Taxonomy" id="658225"/>
    <lineage>
        <taxon>Bacteria</taxon>
        <taxon>Pseudomonadati</taxon>
        <taxon>Pseudomonadota</taxon>
        <taxon>Alphaproteobacteria</taxon>
        <taxon>Sphingomonadales</taxon>
        <taxon>Sphingomonadaceae</taxon>
        <taxon>Sphingomonas</taxon>
    </lineage>
</organism>
<evidence type="ECO:0000313" key="2">
    <source>
        <dbReference type="Proteomes" id="UP000319931"/>
    </source>
</evidence>
<evidence type="ECO:0000313" key="1">
    <source>
        <dbReference type="EMBL" id="TPG49447.1"/>
    </source>
</evidence>
<dbReference type="EMBL" id="RCZC01000007">
    <property type="protein sequence ID" value="TPG49447.1"/>
    <property type="molecule type" value="Genomic_DNA"/>
</dbReference>
<reference evidence="1 2" key="1">
    <citation type="journal article" date="2019" name="Environ. Microbiol.">
        <title>Species interactions and distinct microbial communities in high Arctic permafrost affected cryosols are associated with the CH4 and CO2 gas fluxes.</title>
        <authorList>
            <person name="Altshuler I."/>
            <person name="Hamel J."/>
            <person name="Turney S."/>
            <person name="Magnuson E."/>
            <person name="Levesque R."/>
            <person name="Greer C."/>
            <person name="Whyte L.G."/>
        </authorList>
    </citation>
    <scope>NUCLEOTIDE SEQUENCE [LARGE SCALE GENOMIC DNA]</scope>
    <source>
        <strain evidence="1 2">E6.1</strain>
    </source>
</reference>
<comment type="caution">
    <text evidence="1">The sequence shown here is derived from an EMBL/GenBank/DDBJ whole genome shotgun (WGS) entry which is preliminary data.</text>
</comment>